<dbReference type="GO" id="GO:1990385">
    <property type="term" value="C:meiotic spindle midzone"/>
    <property type="evidence" value="ECO:0007669"/>
    <property type="project" value="TreeGrafter"/>
</dbReference>
<protein>
    <submittedName>
        <fullName evidence="12">INCENP_ARK-bind domain-containing protein</fullName>
    </submittedName>
</protein>
<keyword evidence="7" id="KW-0539">Nucleus</keyword>
<name>A0A0N4V5V6_ENTVE</name>
<feature type="region of interest" description="Disordered" evidence="8">
    <location>
        <begin position="45"/>
        <end position="72"/>
    </location>
</feature>
<evidence type="ECO:0000313" key="10">
    <source>
        <dbReference type="EMBL" id="VDD90485.1"/>
    </source>
</evidence>
<reference evidence="12" key="1">
    <citation type="submission" date="2016-04" db="UniProtKB">
        <authorList>
            <consortium name="WormBaseParasite"/>
        </authorList>
    </citation>
    <scope>IDENTIFICATION</scope>
</reference>
<dbReference type="Gene3D" id="6.10.250.2990">
    <property type="match status" value="1"/>
</dbReference>
<keyword evidence="4" id="KW-0963">Cytoplasm</keyword>
<feature type="compositionally biased region" description="Basic and acidic residues" evidence="8">
    <location>
        <begin position="60"/>
        <end position="72"/>
    </location>
</feature>
<dbReference type="Pfam" id="PF03941">
    <property type="entry name" value="INCENP_ARK-bind"/>
    <property type="match status" value="1"/>
</dbReference>
<comment type="subcellular location">
    <subcellularLocation>
        <location evidence="2">Cytoplasm</location>
        <location evidence="2">Cytoskeleton</location>
        <location evidence="2">Spindle</location>
    </subcellularLocation>
    <subcellularLocation>
        <location evidence="1">Nucleus</location>
    </subcellularLocation>
</comment>
<evidence type="ECO:0000256" key="2">
    <source>
        <dbReference type="ARBA" id="ARBA00004186"/>
    </source>
</evidence>
<dbReference type="EMBL" id="UXUI01008097">
    <property type="protein sequence ID" value="VDD90485.1"/>
    <property type="molecule type" value="Genomic_DNA"/>
</dbReference>
<evidence type="ECO:0000313" key="11">
    <source>
        <dbReference type="Proteomes" id="UP000274131"/>
    </source>
</evidence>
<evidence type="ECO:0000256" key="1">
    <source>
        <dbReference type="ARBA" id="ARBA00004123"/>
    </source>
</evidence>
<feature type="region of interest" description="Disordered" evidence="8">
    <location>
        <begin position="225"/>
        <end position="271"/>
    </location>
</feature>
<dbReference type="AlphaFoldDB" id="A0A0N4V5V6"/>
<gene>
    <name evidence="10" type="ORF">EVEC_LOCUS5236</name>
</gene>
<dbReference type="GO" id="GO:0000281">
    <property type="term" value="P:mitotic cytokinesis"/>
    <property type="evidence" value="ECO:0007669"/>
    <property type="project" value="TreeGrafter"/>
</dbReference>
<dbReference type="GO" id="GO:0005634">
    <property type="term" value="C:nucleus"/>
    <property type="evidence" value="ECO:0007669"/>
    <property type="project" value="UniProtKB-SubCell"/>
</dbReference>
<comment type="similarity">
    <text evidence="3">Belongs to the INCENP family.</text>
</comment>
<proteinExistence type="inferred from homology"/>
<dbReference type="Proteomes" id="UP000274131">
    <property type="component" value="Unassembled WGS sequence"/>
</dbReference>
<dbReference type="GO" id="GO:0032133">
    <property type="term" value="C:chromosome passenger complex"/>
    <property type="evidence" value="ECO:0007669"/>
    <property type="project" value="TreeGrafter"/>
</dbReference>
<reference evidence="10 11" key="2">
    <citation type="submission" date="2018-10" db="EMBL/GenBank/DDBJ databases">
        <authorList>
            <consortium name="Pathogen Informatics"/>
        </authorList>
    </citation>
    <scope>NUCLEOTIDE SEQUENCE [LARGE SCALE GENOMIC DNA]</scope>
</reference>
<feature type="domain" description="Inner centromere protein ARK-binding" evidence="9">
    <location>
        <begin position="261"/>
        <end position="313"/>
    </location>
</feature>
<evidence type="ECO:0000256" key="6">
    <source>
        <dbReference type="ARBA" id="ARBA00023212"/>
    </source>
</evidence>
<dbReference type="GO" id="GO:0051310">
    <property type="term" value="P:metaphase chromosome alignment"/>
    <property type="evidence" value="ECO:0007669"/>
    <property type="project" value="TreeGrafter"/>
</dbReference>
<keyword evidence="5" id="KW-0159">Chromosome partition</keyword>
<evidence type="ECO:0000256" key="4">
    <source>
        <dbReference type="ARBA" id="ARBA00022490"/>
    </source>
</evidence>
<evidence type="ECO:0000313" key="12">
    <source>
        <dbReference type="WBParaSite" id="EVEC_0000562501-mRNA-1"/>
    </source>
</evidence>
<evidence type="ECO:0000256" key="5">
    <source>
        <dbReference type="ARBA" id="ARBA00022829"/>
    </source>
</evidence>
<dbReference type="GO" id="GO:0030496">
    <property type="term" value="C:midbody"/>
    <property type="evidence" value="ECO:0007669"/>
    <property type="project" value="TreeGrafter"/>
</dbReference>
<accession>A0A0N4V5V6</accession>
<keyword evidence="6" id="KW-0206">Cytoskeleton</keyword>
<evidence type="ECO:0000259" key="9">
    <source>
        <dbReference type="Pfam" id="PF03941"/>
    </source>
</evidence>
<dbReference type="WBParaSite" id="EVEC_0000562501-mRNA-1">
    <property type="protein sequence ID" value="EVEC_0000562501-mRNA-1"/>
    <property type="gene ID" value="EVEC_0000562501"/>
</dbReference>
<dbReference type="OrthoDB" id="6123at2759"/>
<feature type="compositionally biased region" description="Polar residues" evidence="8">
    <location>
        <begin position="238"/>
        <end position="249"/>
    </location>
</feature>
<sequence>MESARGVKDDEQYALKSLITKKSELLKKIQEKQKAVTDNREEFIRKKAERARSPLPLDNHSGEGRHNVYEKQKLDKTFEVPPRAESVIQKTLQKNNVEQGLVQQSEKDLSLNPNGNGVLKPVISPNLPSVKIASGFKTSNNKSVQMKSKLERDPSGGRKSVKSNLDRSDKNIENWVTSHGDGIICHQDNMKDLFSKSATANCGQLLQKKGLRIFNGSGAVEPTKKFELRRSSSLSSSTERMGSAGNSSEDNYDIGSLSFGDETDEEDNPKKKIPKWALPLNLLKALKQQSSYPQKDLDSFFGKIETPNLTEIFAANRTRYQKRTSSALWPSPLSNPREGLSLYFTLQKRG</sequence>
<dbReference type="InterPro" id="IPR005635">
    <property type="entry name" value="Inner_centromere_prot_ARK-bd"/>
</dbReference>
<dbReference type="GO" id="GO:0051257">
    <property type="term" value="P:meiotic spindle midzone assembly"/>
    <property type="evidence" value="ECO:0007669"/>
    <property type="project" value="TreeGrafter"/>
</dbReference>
<evidence type="ECO:0000256" key="8">
    <source>
        <dbReference type="SAM" id="MobiDB-lite"/>
    </source>
</evidence>
<evidence type="ECO:0000256" key="3">
    <source>
        <dbReference type="ARBA" id="ARBA00010042"/>
    </source>
</evidence>
<organism evidence="12">
    <name type="scientific">Enterobius vermicularis</name>
    <name type="common">Human pinworm</name>
    <dbReference type="NCBI Taxonomy" id="51028"/>
    <lineage>
        <taxon>Eukaryota</taxon>
        <taxon>Metazoa</taxon>
        <taxon>Ecdysozoa</taxon>
        <taxon>Nematoda</taxon>
        <taxon>Chromadorea</taxon>
        <taxon>Rhabditida</taxon>
        <taxon>Spirurina</taxon>
        <taxon>Oxyuridomorpha</taxon>
        <taxon>Oxyuroidea</taxon>
        <taxon>Oxyuridae</taxon>
        <taxon>Enterobius</taxon>
    </lineage>
</organism>
<dbReference type="GO" id="GO:0000776">
    <property type="term" value="C:kinetochore"/>
    <property type="evidence" value="ECO:0007669"/>
    <property type="project" value="TreeGrafter"/>
</dbReference>
<keyword evidence="11" id="KW-1185">Reference proteome</keyword>
<dbReference type="PANTHER" id="PTHR13142">
    <property type="entry name" value="INNER CENTROMERE PROTEIN"/>
    <property type="match status" value="1"/>
</dbReference>
<feature type="region of interest" description="Disordered" evidence="8">
    <location>
        <begin position="138"/>
        <end position="166"/>
    </location>
</feature>
<dbReference type="STRING" id="51028.A0A0N4V5V6"/>
<evidence type="ECO:0000256" key="7">
    <source>
        <dbReference type="ARBA" id="ARBA00023242"/>
    </source>
</evidence>
<dbReference type="PANTHER" id="PTHR13142:SF1">
    <property type="entry name" value="INNER CENTROMERE PROTEIN"/>
    <property type="match status" value="1"/>
</dbReference>